<reference evidence="6 7" key="1">
    <citation type="submission" date="2019-07" db="EMBL/GenBank/DDBJ databases">
        <title>Ln-dependent methylotrophs.</title>
        <authorList>
            <person name="Tani A."/>
        </authorList>
    </citation>
    <scope>NUCLEOTIDE SEQUENCE [LARGE SCALE GENOMIC DNA]</scope>
    <source>
        <strain evidence="6 7">SM89A</strain>
    </source>
</reference>
<dbReference type="Gene3D" id="1.10.10.60">
    <property type="entry name" value="Homeodomain-like"/>
    <property type="match status" value="1"/>
</dbReference>
<dbReference type="Proteomes" id="UP000316781">
    <property type="component" value="Unassembled WGS sequence"/>
</dbReference>
<dbReference type="Pfam" id="PF14246">
    <property type="entry name" value="TetR_C_7"/>
    <property type="match status" value="1"/>
</dbReference>
<dbReference type="PANTHER" id="PTHR30055:SF146">
    <property type="entry name" value="HTH-TYPE TRANSCRIPTIONAL DUAL REGULATOR CECR"/>
    <property type="match status" value="1"/>
</dbReference>
<dbReference type="InterPro" id="IPR001647">
    <property type="entry name" value="HTH_TetR"/>
</dbReference>
<feature type="DNA-binding region" description="H-T-H motif" evidence="4">
    <location>
        <begin position="41"/>
        <end position="60"/>
    </location>
</feature>
<evidence type="ECO:0000256" key="2">
    <source>
        <dbReference type="ARBA" id="ARBA00023125"/>
    </source>
</evidence>
<dbReference type="PROSITE" id="PS50977">
    <property type="entry name" value="HTH_TETR_2"/>
    <property type="match status" value="1"/>
</dbReference>
<organism evidence="6 7">
    <name type="scientific">Methylosinus sporium</name>
    <dbReference type="NCBI Taxonomy" id="428"/>
    <lineage>
        <taxon>Bacteria</taxon>
        <taxon>Pseudomonadati</taxon>
        <taxon>Pseudomonadota</taxon>
        <taxon>Alphaproteobacteria</taxon>
        <taxon>Hyphomicrobiales</taxon>
        <taxon>Methylocystaceae</taxon>
        <taxon>Methylosinus</taxon>
    </lineage>
</organism>
<keyword evidence="3" id="KW-0804">Transcription</keyword>
<dbReference type="FunFam" id="1.10.10.60:FF:000141">
    <property type="entry name" value="TetR family transcriptional regulator"/>
    <property type="match status" value="1"/>
</dbReference>
<keyword evidence="2 4" id="KW-0238">DNA-binding</keyword>
<comment type="caution">
    <text evidence="6">The sequence shown here is derived from an EMBL/GenBank/DDBJ whole genome shotgun (WGS) entry which is preliminary data.</text>
</comment>
<dbReference type="InterPro" id="IPR050109">
    <property type="entry name" value="HTH-type_TetR-like_transc_reg"/>
</dbReference>
<evidence type="ECO:0000256" key="3">
    <source>
        <dbReference type="ARBA" id="ARBA00023163"/>
    </source>
</evidence>
<sequence>MNAKPRTVENEAMENRATPRKEIILTAARTQFLKQGFSETSMGAIARAAGVSKATLYVYFANKEDLFADLVESEFRTTVLCCAEPDLGLGLEPALRGLAREFVGCWLRKDSTAFFQAVCSERWRFPGLCLLVFESNQRAALELLISVFEEAEREGLLAFPNAKIAAAHLLHLVFADMPLRIALGIAPPSKAEAEATLQAGIDCFLRAYGTPRLAPRG</sequence>
<proteinExistence type="predicted"/>
<evidence type="ECO:0000259" key="5">
    <source>
        <dbReference type="PROSITE" id="PS50977"/>
    </source>
</evidence>
<dbReference type="PRINTS" id="PR00455">
    <property type="entry name" value="HTHTETR"/>
</dbReference>
<dbReference type="SUPFAM" id="SSF46689">
    <property type="entry name" value="Homeodomain-like"/>
    <property type="match status" value="1"/>
</dbReference>
<evidence type="ECO:0000313" key="6">
    <source>
        <dbReference type="EMBL" id="TRL31203.1"/>
    </source>
</evidence>
<dbReference type="EMBL" id="VJMF01000059">
    <property type="protein sequence ID" value="TRL31203.1"/>
    <property type="molecule type" value="Genomic_DNA"/>
</dbReference>
<dbReference type="InterPro" id="IPR039536">
    <property type="entry name" value="TetR_C_Proteobacteria"/>
</dbReference>
<dbReference type="PANTHER" id="PTHR30055">
    <property type="entry name" value="HTH-TYPE TRANSCRIPTIONAL REGULATOR RUTR"/>
    <property type="match status" value="1"/>
</dbReference>
<gene>
    <name evidence="6" type="ORF">FM996_14580</name>
</gene>
<dbReference type="RefSeq" id="WP_142863620.1">
    <property type="nucleotide sequence ID" value="NZ_VJMF01000059.1"/>
</dbReference>
<evidence type="ECO:0000313" key="7">
    <source>
        <dbReference type="Proteomes" id="UP000316781"/>
    </source>
</evidence>
<dbReference type="PROSITE" id="PS01081">
    <property type="entry name" value="HTH_TETR_1"/>
    <property type="match status" value="1"/>
</dbReference>
<dbReference type="GO" id="GO:0003700">
    <property type="term" value="F:DNA-binding transcription factor activity"/>
    <property type="evidence" value="ECO:0007669"/>
    <property type="project" value="TreeGrafter"/>
</dbReference>
<accession>A0A549SNJ3</accession>
<protein>
    <submittedName>
        <fullName evidence="6">TetR/AcrR family transcriptional regulator</fullName>
    </submittedName>
</protein>
<dbReference type="Gene3D" id="1.10.357.10">
    <property type="entry name" value="Tetracycline Repressor, domain 2"/>
    <property type="match status" value="1"/>
</dbReference>
<keyword evidence="1" id="KW-0805">Transcription regulation</keyword>
<dbReference type="InterPro" id="IPR009057">
    <property type="entry name" value="Homeodomain-like_sf"/>
</dbReference>
<feature type="domain" description="HTH tetR-type" evidence="5">
    <location>
        <begin position="18"/>
        <end position="78"/>
    </location>
</feature>
<evidence type="ECO:0000256" key="4">
    <source>
        <dbReference type="PROSITE-ProRule" id="PRU00335"/>
    </source>
</evidence>
<dbReference type="AlphaFoldDB" id="A0A549SNJ3"/>
<dbReference type="InterPro" id="IPR023772">
    <property type="entry name" value="DNA-bd_HTH_TetR-type_CS"/>
</dbReference>
<name>A0A549SNJ3_METSR</name>
<dbReference type="Pfam" id="PF00440">
    <property type="entry name" value="TetR_N"/>
    <property type="match status" value="1"/>
</dbReference>
<evidence type="ECO:0000256" key="1">
    <source>
        <dbReference type="ARBA" id="ARBA00023015"/>
    </source>
</evidence>
<dbReference type="GO" id="GO:0000976">
    <property type="term" value="F:transcription cis-regulatory region binding"/>
    <property type="evidence" value="ECO:0007669"/>
    <property type="project" value="TreeGrafter"/>
</dbReference>